<sequence length="62" mass="6747">MMVKREPTSINVNPDLWKDAKIEAIKRGITVTELFETALAKEIGKPVPSGKIEGAKIKGGKL</sequence>
<proteinExistence type="predicted"/>
<dbReference type="AlphaFoldDB" id="K0I850"/>
<protein>
    <submittedName>
        <fullName evidence="1">Uncharacterized protein</fullName>
    </submittedName>
</protein>
<evidence type="ECO:0000313" key="1">
    <source>
        <dbReference type="EMBL" id="AFU57446.1"/>
    </source>
</evidence>
<name>K0I850_NITGG</name>
<evidence type="ECO:0000313" key="2">
    <source>
        <dbReference type="Proteomes" id="UP000008037"/>
    </source>
</evidence>
<dbReference type="KEGG" id="nga:Ngar_c05020"/>
<reference evidence="1 2" key="1">
    <citation type="journal article" date="2012" name="Environ. Microbiol.">
        <title>The genome of the ammonia-oxidizing Candidatus Nitrososphaera gargensis: insights into metabolic versatility and environmental adaptations.</title>
        <authorList>
            <person name="Spang A."/>
            <person name="Poehlein A."/>
            <person name="Offre P."/>
            <person name="Zumbragel S."/>
            <person name="Haider S."/>
            <person name="Rychlik N."/>
            <person name="Nowka B."/>
            <person name="Schmeisser C."/>
            <person name="Lebedeva E.V."/>
            <person name="Rattei T."/>
            <person name="Bohm C."/>
            <person name="Schmid M."/>
            <person name="Galushko A."/>
            <person name="Hatzenpichler R."/>
            <person name="Weinmaier T."/>
            <person name="Daniel R."/>
            <person name="Schleper C."/>
            <person name="Spieck E."/>
            <person name="Streit W."/>
            <person name="Wagner M."/>
        </authorList>
    </citation>
    <scope>NUCLEOTIDE SEQUENCE [LARGE SCALE GENOMIC DNA]</scope>
    <source>
        <strain evidence="2">Ga9.2</strain>
    </source>
</reference>
<accession>K0I850</accession>
<dbReference type="GeneID" id="13796676"/>
<organism evidence="1 2">
    <name type="scientific">Nitrososphaera gargensis (strain Ga9.2)</name>
    <dbReference type="NCBI Taxonomy" id="1237085"/>
    <lineage>
        <taxon>Archaea</taxon>
        <taxon>Nitrososphaerota</taxon>
        <taxon>Nitrososphaeria</taxon>
        <taxon>Nitrososphaerales</taxon>
        <taxon>Nitrososphaeraceae</taxon>
        <taxon>Nitrososphaera</taxon>
    </lineage>
</organism>
<dbReference type="EMBL" id="CP002408">
    <property type="protein sequence ID" value="AFU57446.1"/>
    <property type="molecule type" value="Genomic_DNA"/>
</dbReference>
<dbReference type="STRING" id="1237085.Ngar_c05020"/>
<dbReference type="OrthoDB" id="11491at2157"/>
<dbReference type="BioCyc" id="CNIT1237085:G1324-500-MONOMER"/>
<dbReference type="RefSeq" id="WP_015017992.1">
    <property type="nucleotide sequence ID" value="NC_018719.1"/>
</dbReference>
<dbReference type="Proteomes" id="UP000008037">
    <property type="component" value="Chromosome"/>
</dbReference>
<dbReference type="InParanoid" id="K0I850"/>
<gene>
    <name evidence="1" type="ordered locus">Ngar_c05020</name>
</gene>
<dbReference type="HOGENOM" id="CLU_2893366_0_0_2"/>
<keyword evidence="2" id="KW-1185">Reference proteome</keyword>